<evidence type="ECO:0000313" key="1">
    <source>
        <dbReference type="EMBL" id="CAH1730904.1"/>
    </source>
</evidence>
<reference evidence="1" key="2">
    <citation type="submission" date="2022-10" db="EMBL/GenBank/DDBJ databases">
        <authorList>
            <consortium name="ENA_rothamsted_submissions"/>
            <consortium name="culmorum"/>
            <person name="King R."/>
        </authorList>
    </citation>
    <scope>NUCLEOTIDE SEQUENCE</scope>
</reference>
<proteinExistence type="predicted"/>
<sequence length="174" mass="20161">MTIRLSDNVRIRQNTWKKTKIITSKWRTFTVHTKRARRPGSRAHNIIGVHYTELAAAAEEGGTRAYTAISANTVTEVLEIDGEQTPVNNVRRRAHHNTTTTSTTTPCVCVCVHNEPQPPSDKKNDRYYYVSYVFIFFVLFCRESPEIYERAKWQIIIIISYTHRIILLLSCVLY</sequence>
<organism evidence="1 2">
    <name type="scientific">Aphis gossypii</name>
    <name type="common">Cotton aphid</name>
    <dbReference type="NCBI Taxonomy" id="80765"/>
    <lineage>
        <taxon>Eukaryota</taxon>
        <taxon>Metazoa</taxon>
        <taxon>Ecdysozoa</taxon>
        <taxon>Arthropoda</taxon>
        <taxon>Hexapoda</taxon>
        <taxon>Insecta</taxon>
        <taxon>Pterygota</taxon>
        <taxon>Neoptera</taxon>
        <taxon>Paraneoptera</taxon>
        <taxon>Hemiptera</taxon>
        <taxon>Sternorrhyncha</taxon>
        <taxon>Aphidomorpha</taxon>
        <taxon>Aphidoidea</taxon>
        <taxon>Aphididae</taxon>
        <taxon>Aphidini</taxon>
        <taxon>Aphis</taxon>
        <taxon>Aphis</taxon>
    </lineage>
</organism>
<dbReference type="EMBL" id="OU899036">
    <property type="protein sequence ID" value="CAH1730904.1"/>
    <property type="molecule type" value="Genomic_DNA"/>
</dbReference>
<gene>
    <name evidence="1" type="ORF">APHIGO_LOCUS7714</name>
</gene>
<accession>A0A9P0NLN9</accession>
<dbReference type="Proteomes" id="UP001154329">
    <property type="component" value="Chromosome 3"/>
</dbReference>
<dbReference type="AlphaFoldDB" id="A0A9P0NLN9"/>
<name>A0A9P0NLN9_APHGO</name>
<reference evidence="1" key="1">
    <citation type="submission" date="2022-02" db="EMBL/GenBank/DDBJ databases">
        <authorList>
            <person name="King R."/>
        </authorList>
    </citation>
    <scope>NUCLEOTIDE SEQUENCE</scope>
</reference>
<evidence type="ECO:0000313" key="2">
    <source>
        <dbReference type="Proteomes" id="UP001154329"/>
    </source>
</evidence>
<keyword evidence="2" id="KW-1185">Reference proteome</keyword>
<protein>
    <submittedName>
        <fullName evidence="1">Uncharacterized protein</fullName>
    </submittedName>
</protein>